<protein>
    <submittedName>
        <fullName evidence="2">PrsW family intramembrane metalloprotease</fullName>
    </submittedName>
</protein>
<comment type="caution">
    <text evidence="2">The sequence shown here is derived from an EMBL/GenBank/DDBJ whole genome shotgun (WGS) entry which is preliminary data.</text>
</comment>
<feature type="transmembrane region" description="Helical" evidence="1">
    <location>
        <begin position="12"/>
        <end position="34"/>
    </location>
</feature>
<dbReference type="AlphaFoldDB" id="A0A5R8KDU8"/>
<name>A0A5R8KDU8_9BACT</name>
<feature type="transmembrane region" description="Helical" evidence="1">
    <location>
        <begin position="421"/>
        <end position="444"/>
    </location>
</feature>
<keyword evidence="1" id="KW-0812">Transmembrane</keyword>
<feature type="transmembrane region" description="Helical" evidence="1">
    <location>
        <begin position="285"/>
        <end position="307"/>
    </location>
</feature>
<feature type="transmembrane region" description="Helical" evidence="1">
    <location>
        <begin position="450"/>
        <end position="468"/>
    </location>
</feature>
<keyword evidence="2" id="KW-0645">Protease</keyword>
<dbReference type="GO" id="GO:0006508">
    <property type="term" value="P:proteolysis"/>
    <property type="evidence" value="ECO:0007669"/>
    <property type="project" value="UniProtKB-KW"/>
</dbReference>
<organism evidence="2 3">
    <name type="scientific">Phragmitibacter flavus</name>
    <dbReference type="NCBI Taxonomy" id="2576071"/>
    <lineage>
        <taxon>Bacteria</taxon>
        <taxon>Pseudomonadati</taxon>
        <taxon>Verrucomicrobiota</taxon>
        <taxon>Verrucomicrobiia</taxon>
        <taxon>Verrucomicrobiales</taxon>
        <taxon>Verrucomicrobiaceae</taxon>
        <taxon>Phragmitibacter</taxon>
    </lineage>
</organism>
<evidence type="ECO:0000256" key="1">
    <source>
        <dbReference type="SAM" id="Phobius"/>
    </source>
</evidence>
<evidence type="ECO:0000313" key="2">
    <source>
        <dbReference type="EMBL" id="TLD70484.1"/>
    </source>
</evidence>
<reference evidence="2 3" key="1">
    <citation type="submission" date="2019-05" db="EMBL/GenBank/DDBJ databases">
        <title>Verrucobacter flavum gen. nov., sp. nov. a new member of the family Verrucomicrobiaceae.</title>
        <authorList>
            <person name="Szuroczki S."/>
            <person name="Abbaszade G."/>
            <person name="Szabo A."/>
            <person name="Felfoldi T."/>
            <person name="Schumann P."/>
            <person name="Boka K."/>
            <person name="Keki Z."/>
            <person name="Toumi M."/>
            <person name="Toth E."/>
        </authorList>
    </citation>
    <scope>NUCLEOTIDE SEQUENCE [LARGE SCALE GENOMIC DNA]</scope>
    <source>
        <strain evidence="2 3">MG-N-17</strain>
    </source>
</reference>
<keyword evidence="2" id="KW-0378">Hydrolase</keyword>
<dbReference type="PANTHER" id="PTHR36844">
    <property type="entry name" value="PROTEASE PRSW"/>
    <property type="match status" value="1"/>
</dbReference>
<dbReference type="Proteomes" id="UP000306196">
    <property type="component" value="Unassembled WGS sequence"/>
</dbReference>
<feature type="transmembrane region" description="Helical" evidence="1">
    <location>
        <begin position="389"/>
        <end position="409"/>
    </location>
</feature>
<keyword evidence="2" id="KW-0482">Metalloprotease</keyword>
<dbReference type="Pfam" id="PF13367">
    <property type="entry name" value="PrsW-protease"/>
    <property type="match status" value="1"/>
</dbReference>
<feature type="transmembrane region" description="Helical" evidence="1">
    <location>
        <begin position="516"/>
        <end position="534"/>
    </location>
</feature>
<dbReference type="InterPro" id="IPR026898">
    <property type="entry name" value="PrsW"/>
</dbReference>
<feature type="transmembrane region" description="Helical" evidence="1">
    <location>
        <begin position="327"/>
        <end position="349"/>
    </location>
</feature>
<sequence>MRLHDLTRNKSFLRRGFLIIIGSSILICWIIQFFRSAQPSAVLDLLPTSELSQLRESYQRLRLASSSSPDPAALADWLRSAAILHEYTSVPEIEINEPEQTVETLFRCEIPVLIQQHTRNETERQLFTDYTRVRFLKAFDPRAEARNRLEQSSLKEPPPRFANELFADLERLDQRPRQALLAYLREAPQPEAIYARRTALRLALELQDTSALELLVREPSFASETPYLMLRQVALDLKDHSLLLQSHARIVLNHWTQPVPVAIALLATTIWGFILFCSGNRRKRTLWLCAAAILCGIASAWLVRWSIDTLQYGLENEQQSTPVHQIFHWIMYVGIPEETAKLLLLLPFVPLMLTRLTTSGAALLGGFVGLGFALEENLQYFINHSEAVAIGRLLTANVIHFSLTGLIAWQLHRLLRSRFHLATDFLVAFALIAIAHGLYNYFIVADGGDGGSQLFAFIILALAARQYLKTLPTDEPTGRRFVISRTCVFVFGATLLTGLVMIILTFRNTSLDAQTIAPVLAGAIALIPVGLIFIHEFDEVR</sequence>
<evidence type="ECO:0000313" key="3">
    <source>
        <dbReference type="Proteomes" id="UP000306196"/>
    </source>
</evidence>
<dbReference type="PANTHER" id="PTHR36844:SF1">
    <property type="entry name" value="PROTEASE PRSW"/>
    <property type="match status" value="1"/>
</dbReference>
<feature type="transmembrane region" description="Helical" evidence="1">
    <location>
        <begin position="480"/>
        <end position="504"/>
    </location>
</feature>
<gene>
    <name evidence="2" type="ORF">FEM03_12210</name>
</gene>
<dbReference type="RefSeq" id="WP_138086540.1">
    <property type="nucleotide sequence ID" value="NZ_VAUV01000008.1"/>
</dbReference>
<feature type="transmembrane region" description="Helical" evidence="1">
    <location>
        <begin position="356"/>
        <end position="374"/>
    </location>
</feature>
<dbReference type="GO" id="GO:0008237">
    <property type="term" value="F:metallopeptidase activity"/>
    <property type="evidence" value="ECO:0007669"/>
    <property type="project" value="UniProtKB-KW"/>
</dbReference>
<feature type="transmembrane region" description="Helical" evidence="1">
    <location>
        <begin position="259"/>
        <end position="278"/>
    </location>
</feature>
<accession>A0A5R8KDU8</accession>
<keyword evidence="3" id="KW-1185">Reference proteome</keyword>
<keyword evidence="1" id="KW-0472">Membrane</keyword>
<proteinExistence type="predicted"/>
<dbReference type="EMBL" id="VAUV01000008">
    <property type="protein sequence ID" value="TLD70484.1"/>
    <property type="molecule type" value="Genomic_DNA"/>
</dbReference>
<dbReference type="OrthoDB" id="192089at2"/>
<keyword evidence="1" id="KW-1133">Transmembrane helix</keyword>